<keyword evidence="3" id="KW-1185">Reference proteome</keyword>
<dbReference type="InterPro" id="IPR048147">
    <property type="entry name" value="CBO0543-like"/>
</dbReference>
<dbReference type="EMBL" id="JACXIY010000001">
    <property type="protein sequence ID" value="MBD2867191.1"/>
    <property type="molecule type" value="Genomic_DNA"/>
</dbReference>
<reference evidence="2" key="1">
    <citation type="submission" date="2020-09" db="EMBL/GenBank/DDBJ databases">
        <title>A novel bacterium of genus Paenibacillus, isolated from South China Sea.</title>
        <authorList>
            <person name="Huang H."/>
            <person name="Mo K."/>
            <person name="Hu Y."/>
        </authorList>
    </citation>
    <scope>NUCLEOTIDE SEQUENCE</scope>
    <source>
        <strain evidence="2">IB182493</strain>
    </source>
</reference>
<dbReference type="Proteomes" id="UP000632125">
    <property type="component" value="Unassembled WGS sequence"/>
</dbReference>
<evidence type="ECO:0000313" key="2">
    <source>
        <dbReference type="EMBL" id="MBD2867191.1"/>
    </source>
</evidence>
<feature type="transmembrane region" description="Helical" evidence="1">
    <location>
        <begin position="25"/>
        <end position="44"/>
    </location>
</feature>
<comment type="caution">
    <text evidence="2">The sequence shown here is derived from an EMBL/GenBank/DDBJ whole genome shotgun (WGS) entry which is preliminary data.</text>
</comment>
<protein>
    <submittedName>
        <fullName evidence="2">Uncharacterized protein</fullName>
    </submittedName>
</protein>
<name>A0A927CJT5_9BACL</name>
<keyword evidence="1" id="KW-0472">Membrane</keyword>
<proteinExistence type="predicted"/>
<organism evidence="2 3">
    <name type="scientific">Paenibacillus arenilitoris</name>
    <dbReference type="NCBI Taxonomy" id="2772299"/>
    <lineage>
        <taxon>Bacteria</taxon>
        <taxon>Bacillati</taxon>
        <taxon>Bacillota</taxon>
        <taxon>Bacilli</taxon>
        <taxon>Bacillales</taxon>
        <taxon>Paenibacillaceae</taxon>
        <taxon>Paenibacillus</taxon>
    </lineage>
</organism>
<feature type="transmembrane region" description="Helical" evidence="1">
    <location>
        <begin position="56"/>
        <end position="79"/>
    </location>
</feature>
<dbReference type="NCBIfam" id="NF041644">
    <property type="entry name" value="CBO0543_fam"/>
    <property type="match status" value="1"/>
</dbReference>
<feature type="transmembrane region" description="Helical" evidence="1">
    <location>
        <begin position="145"/>
        <end position="166"/>
    </location>
</feature>
<accession>A0A927CJT5</accession>
<evidence type="ECO:0000313" key="3">
    <source>
        <dbReference type="Proteomes" id="UP000632125"/>
    </source>
</evidence>
<dbReference type="AlphaFoldDB" id="A0A927CJT5"/>
<feature type="transmembrane region" description="Helical" evidence="1">
    <location>
        <begin position="91"/>
        <end position="110"/>
    </location>
</feature>
<dbReference type="RefSeq" id="WP_190857534.1">
    <property type="nucleotide sequence ID" value="NZ_JACXIY010000001.1"/>
</dbReference>
<keyword evidence="1" id="KW-1133">Transmembrane helix</keyword>
<keyword evidence="1" id="KW-0812">Transmembrane</keyword>
<feature type="transmembrane region" description="Helical" evidence="1">
    <location>
        <begin position="122"/>
        <end position="139"/>
    </location>
</feature>
<gene>
    <name evidence="2" type="ORF">IDH41_01280</name>
</gene>
<evidence type="ECO:0000256" key="1">
    <source>
        <dbReference type="SAM" id="Phobius"/>
    </source>
</evidence>
<sequence length="170" mass="19837">MVAIIYSSLWILAAFKFGDRNWERYYPTMLFAAIGNLLYELICYDFQLWQLEPNGLPVAMIPILLLITVGMPLSTWIFLSRYPEDKGVLGKAGYILLFIAIFILLEYISVLTGAITYHNDWNLFWSFLFNIVMFIMLRIHYRKPLFGLMLSAAYTGLLIVMFDVTFDKMK</sequence>